<reference evidence="3" key="2">
    <citation type="submission" date="2018-05" db="EMBL/GenBank/DDBJ databases">
        <title>OpunRS2 (Oryza punctata Reference Sequence Version 2).</title>
        <authorList>
            <person name="Zhang J."/>
            <person name="Kudrna D."/>
            <person name="Lee S."/>
            <person name="Talag J."/>
            <person name="Welchert J."/>
            <person name="Wing R.A."/>
        </authorList>
    </citation>
    <scope>NUCLEOTIDE SEQUENCE [LARGE SCALE GENOMIC DNA]</scope>
</reference>
<dbReference type="Pfam" id="PF24758">
    <property type="entry name" value="LRR_At5g56370"/>
    <property type="match status" value="2"/>
</dbReference>
<evidence type="ECO:0000313" key="3">
    <source>
        <dbReference type="EnsemblPlants" id="OPUNC08G15190.2"/>
    </source>
</evidence>
<feature type="region of interest" description="Disordered" evidence="1">
    <location>
        <begin position="495"/>
        <end position="516"/>
    </location>
</feature>
<dbReference type="Gene3D" id="3.80.10.10">
    <property type="entry name" value="Ribonuclease Inhibitor"/>
    <property type="match status" value="2"/>
</dbReference>
<dbReference type="SUPFAM" id="SSF81383">
    <property type="entry name" value="F-box domain"/>
    <property type="match status" value="3"/>
</dbReference>
<evidence type="ECO:0000313" key="4">
    <source>
        <dbReference type="Proteomes" id="UP000026962"/>
    </source>
</evidence>
<accession>A0A0E0LVN2</accession>
<dbReference type="InterPro" id="IPR055411">
    <property type="entry name" value="LRR_FXL15/At3g58940/PEG3-like"/>
</dbReference>
<dbReference type="STRING" id="4537.A0A0E0LVN2"/>
<evidence type="ECO:0000259" key="2">
    <source>
        <dbReference type="PROSITE" id="PS50181"/>
    </source>
</evidence>
<dbReference type="HOGENOM" id="CLU_315323_0_0_1"/>
<dbReference type="OMA" id="YIDERCY"/>
<reference evidence="3" key="1">
    <citation type="submission" date="2015-04" db="UniProtKB">
        <authorList>
            <consortium name="EnsemblPlants"/>
        </authorList>
    </citation>
    <scope>IDENTIFICATION</scope>
</reference>
<dbReference type="AlphaFoldDB" id="A0A0E0LVN2"/>
<evidence type="ECO:0000256" key="1">
    <source>
        <dbReference type="SAM" id="MobiDB-lite"/>
    </source>
</evidence>
<dbReference type="PANTHER" id="PTHR31639">
    <property type="entry name" value="F-BOX PROTEIN-LIKE"/>
    <property type="match status" value="1"/>
</dbReference>
<dbReference type="InterPro" id="IPR001810">
    <property type="entry name" value="F-box_dom"/>
</dbReference>
<sequence>MLRGEYRAKRRRLPAGEPDYLAALLPENVDDIIARLDIRDVVRTSALSHSWRRRWESVRGLDLSFRSSDPAAAISSVLKRAAAPVRKLDLRVPRHRCNRAVRWLRLLPSKRVQSLDLDFELVFGDKPKLDPSIFSCLELTSLCLHGCILPRLPPSFVGFLKLTKLSLFEIDLPRHGERQLEAMIAGSPLLVDLSLSKVRGIHRWKRWFIRGPNLRSVWISIDDDNGCRIGELPRLEDAPILASANLRSLDLHACLDQISSTSWVFCKLRCAPNLETLEIEVDRDDDEVDAGSVEGFANAQTSDDIFPRLRDVSGYSVALKAGLNCELNHRLKKRKKMPWEGEAKRRRSPAVEPDYLAVLPPGIVDNIISRLDIRDVTRTSVLSHAWRGRWHSVHGLGLDFRFSDPAAAISSVLKRSAAPVRMVSLPVPRRWFHRAVRWLRLLPRKHVQSLWINFEVSLEVEILGHKPNLDPSIFSCLELSSLCLELLMFFHPGEMDTSPPRRKQRLLPPEGDPDDTTAAAVAAGASLDSLPEELLENIVSRLSLRDAVRTSAISRSWTRRWESTPDLRHYWPRRSRPEAICAVLGRYACNVCQFCTWGIRAEAFPHIDEWLPLLAAKGIQILTLSFWDYSDVNVEYYTLHPAIFACGQLTSLHLERCFLPTAPEGFAGFPNLTMLSLVYVGLPENGERKLEAMIRMSPSLVSLELSNVEVTDDDFEDWIIQAPNLERLTITSDIDYGWQIHDLPSIQDANINIEDYAIDRDFVKLLTSLAQVGELELFIPKLRSLTLHTNFYKTSSILSTFGLLMRAPNLLHLEIEITDHENQSDEVDIDFLNALWTNSPFANLDYVSIKSATCWSNEMCFIEFVLSKARVLREFYIYHDDTGSYSKPREEAIIELAKYKRASPKAKVFFRDMESFLLRFEKLTRVLLKAPKPTNQISDSAAPVVVPLAKRMWNEKGETTGGYMVVLMRIETQRSTLCSLDPQEDAGILSLEFTRVDMGRNTHIWPIGFGLKMDSGPSGPSSIAITVASLTQ</sequence>
<dbReference type="eggNOG" id="ENOG502RRRA">
    <property type="taxonomic scope" value="Eukaryota"/>
</dbReference>
<dbReference type="SMART" id="SM00256">
    <property type="entry name" value="FBOX"/>
    <property type="match status" value="3"/>
</dbReference>
<dbReference type="PANTHER" id="PTHR31639:SF56">
    <property type="entry name" value="OS08G0461800 PROTEIN"/>
    <property type="match status" value="1"/>
</dbReference>
<organism evidence="3">
    <name type="scientific">Oryza punctata</name>
    <name type="common">Red rice</name>
    <dbReference type="NCBI Taxonomy" id="4537"/>
    <lineage>
        <taxon>Eukaryota</taxon>
        <taxon>Viridiplantae</taxon>
        <taxon>Streptophyta</taxon>
        <taxon>Embryophyta</taxon>
        <taxon>Tracheophyta</taxon>
        <taxon>Spermatophyta</taxon>
        <taxon>Magnoliopsida</taxon>
        <taxon>Liliopsida</taxon>
        <taxon>Poales</taxon>
        <taxon>Poaceae</taxon>
        <taxon>BOP clade</taxon>
        <taxon>Oryzoideae</taxon>
        <taxon>Oryzeae</taxon>
        <taxon>Oryzinae</taxon>
        <taxon>Oryza</taxon>
    </lineage>
</organism>
<dbReference type="EnsemblPlants" id="OPUNC08G15190.2">
    <property type="protein sequence ID" value="OPUNC08G15190.2"/>
    <property type="gene ID" value="OPUNC08G15190"/>
</dbReference>
<dbReference type="Pfam" id="PF00646">
    <property type="entry name" value="F-box"/>
    <property type="match status" value="3"/>
</dbReference>
<dbReference type="Gene3D" id="1.20.1280.50">
    <property type="match status" value="1"/>
</dbReference>
<proteinExistence type="predicted"/>
<protein>
    <recommendedName>
        <fullName evidence="2">F-box domain-containing protein</fullName>
    </recommendedName>
</protein>
<dbReference type="SUPFAM" id="SSF52047">
    <property type="entry name" value="RNI-like"/>
    <property type="match status" value="2"/>
</dbReference>
<dbReference type="InterPro" id="IPR036047">
    <property type="entry name" value="F-box-like_dom_sf"/>
</dbReference>
<dbReference type="Proteomes" id="UP000026962">
    <property type="component" value="Chromosome 8"/>
</dbReference>
<name>A0A0E0LVN2_ORYPU</name>
<feature type="domain" description="F-box" evidence="2">
    <location>
        <begin position="524"/>
        <end position="574"/>
    </location>
</feature>
<dbReference type="Gramene" id="OPUNC08G15190.2">
    <property type="protein sequence ID" value="OPUNC08G15190.2"/>
    <property type="gene ID" value="OPUNC08G15190"/>
</dbReference>
<dbReference type="InterPro" id="IPR032675">
    <property type="entry name" value="LRR_dom_sf"/>
</dbReference>
<keyword evidence="4" id="KW-1185">Reference proteome</keyword>
<dbReference type="PROSITE" id="PS50181">
    <property type="entry name" value="FBOX"/>
    <property type="match status" value="1"/>
</dbReference>